<evidence type="ECO:0000256" key="8">
    <source>
        <dbReference type="PIRSR" id="PIRSR601233-1"/>
    </source>
</evidence>
<evidence type="ECO:0000256" key="3">
    <source>
        <dbReference type="ARBA" id="ARBA00022741"/>
    </source>
</evidence>
<feature type="binding site" evidence="10">
    <location>
        <position position="350"/>
    </location>
    <ligand>
        <name>Mn(2+)</name>
        <dbReference type="ChEBI" id="CHEBI:29035"/>
        <label>2</label>
    </ligand>
</feature>
<keyword evidence="6 10" id="KW-0464">Manganese</keyword>
<feature type="binding site" evidence="9">
    <location>
        <begin position="378"/>
        <end position="381"/>
    </location>
    <ligand>
        <name>GMP</name>
        <dbReference type="ChEBI" id="CHEBI:58115"/>
    </ligand>
</feature>
<evidence type="ECO:0000256" key="9">
    <source>
        <dbReference type="PIRSR" id="PIRSR601233-2"/>
    </source>
</evidence>
<dbReference type="InterPro" id="IPR001233">
    <property type="entry name" value="RtcB"/>
</dbReference>
<feature type="binding site" evidence="10">
    <location>
        <position position="232"/>
    </location>
    <ligand>
        <name>Mn(2+)</name>
        <dbReference type="ChEBI" id="CHEBI:29035"/>
        <label>1</label>
    </ligand>
</feature>
<dbReference type="GO" id="GO:0170057">
    <property type="term" value="F:RNA ligase (GTP) activity"/>
    <property type="evidence" value="ECO:0007669"/>
    <property type="project" value="UniProtKB-EC"/>
</dbReference>
<evidence type="ECO:0000256" key="11">
    <source>
        <dbReference type="RuleBase" id="RU371113"/>
    </source>
</evidence>
<dbReference type="EMBL" id="QJKB01000002">
    <property type="protein sequence ID" value="PXX45107.1"/>
    <property type="molecule type" value="Genomic_DNA"/>
</dbReference>
<dbReference type="PANTHER" id="PTHR11118">
    <property type="entry name" value="RNA-SPLICING LIGASE RTCB HOMOLOG"/>
    <property type="match status" value="1"/>
</dbReference>
<dbReference type="Gene3D" id="3.90.1860.10">
    <property type="entry name" value="tRNA-splicing ligase RtcB"/>
    <property type="match status" value="1"/>
</dbReference>
<dbReference type="OrthoDB" id="9802323at2"/>
<keyword evidence="1 11" id="KW-0436">Ligase</keyword>
<feature type="active site" description="GMP-histidine intermediate" evidence="8">
    <location>
        <position position="402"/>
    </location>
</feature>
<feature type="binding site" evidence="9">
    <location>
        <begin position="231"/>
        <end position="235"/>
    </location>
    <ligand>
        <name>GMP</name>
        <dbReference type="ChEBI" id="CHEBI:58115"/>
    </ligand>
</feature>
<comment type="subunit">
    <text evidence="11">Monomer.</text>
</comment>
<sequence length="473" mass="51580">MTSISRVSIPRVSISRLQSALQRQGIHVEHANGIFQLHHEHAQATVLLPDSLPLEEKAVKQLMAFAAVKSADGHHAVCKACATPDFHPGSIAPVGSIVATDAGFVIPAAIGTDINCGMRLLTTGFNLSQVSQHKQALIRQLQKVLLENGRDVPAHAKAFAALSDAGPSAFLECLPDSGIWATADRDRLQQELAACIGLQEFAGARRYAPEAWFNRDGIVRDPSLGTPGGGNHFVELQIVDAVFDRHLAYRAGLARDDIVVMIHSGSRDVGFYVGQRWMDRARAEWPAGLKHPDSALYGLSGELAEEYLQAMGVAARYAWANRMVLAELVRQQLQVVLGDARSSLIVDVPHNVILREHGMNIHRKGATPAREGDLALIPGSMGDASYLVQGLGNPDWLWSCSHGAGRRVRRQDVRRLRHGNTDASWQCVTLREERKVEEAPQAYKPIGPVIEAQETAGLIKAAVRLKPWVTFKA</sequence>
<dbReference type="EC" id="6.5.1.-" evidence="11"/>
<comment type="cofactor">
    <cofactor evidence="10 11">
        <name>Mn(2+)</name>
        <dbReference type="ChEBI" id="CHEBI:29035"/>
    </cofactor>
    <text evidence="10 11">Binds 2 manganese ions per subunit.</text>
</comment>
<organism evidence="12 13">
    <name type="scientific">Undibacterium pigrum</name>
    <dbReference type="NCBI Taxonomy" id="401470"/>
    <lineage>
        <taxon>Bacteria</taxon>
        <taxon>Pseudomonadati</taxon>
        <taxon>Pseudomonadota</taxon>
        <taxon>Betaproteobacteria</taxon>
        <taxon>Burkholderiales</taxon>
        <taxon>Oxalobacteraceae</taxon>
        <taxon>Undibacterium</taxon>
    </lineage>
</organism>
<comment type="similarity">
    <text evidence="11">Belongs to the RtcB family.</text>
</comment>
<dbReference type="GO" id="GO:0046872">
    <property type="term" value="F:metal ion binding"/>
    <property type="evidence" value="ECO:0007669"/>
    <property type="project" value="UniProtKB-UniRule"/>
</dbReference>
<proteinExistence type="inferred from homology"/>
<comment type="caution">
    <text evidence="12">The sequence shown here is derived from an EMBL/GenBank/DDBJ whole genome shotgun (WGS) entry which is preliminary data.</text>
</comment>
<feature type="binding site" evidence="9">
    <location>
        <begin position="350"/>
        <end position="351"/>
    </location>
    <ligand>
        <name>GMP</name>
        <dbReference type="ChEBI" id="CHEBI:58115"/>
    </ligand>
</feature>
<evidence type="ECO:0000313" key="13">
    <source>
        <dbReference type="Proteomes" id="UP000247792"/>
    </source>
</evidence>
<comment type="catalytic activity">
    <reaction evidence="7">
        <text>a 3'-end 3'-phospho-ribonucleotide-RNA + a 5'-end dephospho-ribonucleoside-RNA + GTP = a ribonucleotidyl-ribonucleotide-RNA + GMP + diphosphate</text>
        <dbReference type="Rhea" id="RHEA:68076"/>
        <dbReference type="Rhea" id="RHEA-COMP:10463"/>
        <dbReference type="Rhea" id="RHEA-COMP:13936"/>
        <dbReference type="Rhea" id="RHEA-COMP:17355"/>
        <dbReference type="ChEBI" id="CHEBI:33019"/>
        <dbReference type="ChEBI" id="CHEBI:37565"/>
        <dbReference type="ChEBI" id="CHEBI:58115"/>
        <dbReference type="ChEBI" id="CHEBI:83062"/>
        <dbReference type="ChEBI" id="CHEBI:138284"/>
        <dbReference type="ChEBI" id="CHEBI:173118"/>
        <dbReference type="EC" id="6.5.1.8"/>
    </reaction>
</comment>
<keyword evidence="5 9" id="KW-0342">GTP-binding</keyword>
<reference evidence="12 13" key="1">
    <citation type="submission" date="2018-05" db="EMBL/GenBank/DDBJ databases">
        <title>Genomic Encyclopedia of Type Strains, Phase IV (KMG-IV): sequencing the most valuable type-strain genomes for metagenomic binning, comparative biology and taxonomic classification.</title>
        <authorList>
            <person name="Goeker M."/>
        </authorList>
    </citation>
    <scope>NUCLEOTIDE SEQUENCE [LARGE SCALE GENOMIC DNA]</scope>
    <source>
        <strain evidence="12 13">DSM 19792</strain>
    </source>
</reference>
<feature type="binding site" evidence="10">
    <location>
        <position position="263"/>
    </location>
    <ligand>
        <name>Mn(2+)</name>
        <dbReference type="ChEBI" id="CHEBI:29035"/>
        <label>2</label>
    </ligand>
</feature>
<evidence type="ECO:0000256" key="6">
    <source>
        <dbReference type="ARBA" id="ARBA00023211"/>
    </source>
</evidence>
<gene>
    <name evidence="11" type="primary">rtcB</name>
    <name evidence="12" type="ORF">DFR42_102320</name>
</gene>
<keyword evidence="13" id="KW-1185">Reference proteome</keyword>
<dbReference type="AlphaFoldDB" id="A0A318JAQ3"/>
<evidence type="ECO:0000256" key="5">
    <source>
        <dbReference type="ARBA" id="ARBA00023134"/>
    </source>
</evidence>
<name>A0A318JAQ3_9BURK</name>
<evidence type="ECO:0000256" key="10">
    <source>
        <dbReference type="PIRSR" id="PIRSR601233-3"/>
    </source>
</evidence>
<dbReference type="GO" id="GO:0003972">
    <property type="term" value="F:RNA ligase (ATP) activity"/>
    <property type="evidence" value="ECO:0007669"/>
    <property type="project" value="TreeGrafter"/>
</dbReference>
<dbReference type="GO" id="GO:0042245">
    <property type="term" value="P:RNA repair"/>
    <property type="evidence" value="ECO:0007669"/>
    <property type="project" value="UniProtKB-KW"/>
</dbReference>
<evidence type="ECO:0000256" key="4">
    <source>
        <dbReference type="ARBA" id="ARBA00022800"/>
    </source>
</evidence>
<keyword evidence="2 10" id="KW-0479">Metal-binding</keyword>
<dbReference type="Pfam" id="PF01139">
    <property type="entry name" value="RtcB"/>
    <property type="match status" value="1"/>
</dbReference>
<feature type="binding site" evidence="9">
    <location>
        <position position="472"/>
    </location>
    <ligand>
        <name>GMP</name>
        <dbReference type="ChEBI" id="CHEBI:58115"/>
    </ligand>
</feature>
<keyword evidence="4" id="KW-0692">RNA repair</keyword>
<dbReference type="GO" id="GO:0006396">
    <property type="term" value="P:RNA processing"/>
    <property type="evidence" value="ECO:0007669"/>
    <property type="project" value="InterPro"/>
</dbReference>
<dbReference type="Proteomes" id="UP000247792">
    <property type="component" value="Unassembled WGS sequence"/>
</dbReference>
<evidence type="ECO:0000256" key="1">
    <source>
        <dbReference type="ARBA" id="ARBA00022598"/>
    </source>
</evidence>
<evidence type="ECO:0000256" key="7">
    <source>
        <dbReference type="ARBA" id="ARBA00047746"/>
    </source>
</evidence>
<dbReference type="PANTHER" id="PTHR11118:SF1">
    <property type="entry name" value="RNA-SPLICING LIGASE RTCB HOMOLOG"/>
    <property type="match status" value="1"/>
</dbReference>
<evidence type="ECO:0000313" key="12">
    <source>
        <dbReference type="EMBL" id="PXX45107.1"/>
    </source>
</evidence>
<keyword evidence="3 9" id="KW-0547">Nucleotide-binding</keyword>
<feature type="binding site" evidence="10">
    <location>
        <position position="113"/>
    </location>
    <ligand>
        <name>Mn(2+)</name>
        <dbReference type="ChEBI" id="CHEBI:29035"/>
        <label>1</label>
    </ligand>
</feature>
<feature type="binding site" evidence="9">
    <location>
        <position position="385"/>
    </location>
    <ligand>
        <name>GMP</name>
        <dbReference type="ChEBI" id="CHEBI:58115"/>
    </ligand>
</feature>
<dbReference type="RefSeq" id="WP_110254576.1">
    <property type="nucleotide sequence ID" value="NZ_QJKB01000002.1"/>
</dbReference>
<evidence type="ECO:0000256" key="2">
    <source>
        <dbReference type="ARBA" id="ARBA00022723"/>
    </source>
</evidence>
<accession>A0A318JAQ3</accession>
<dbReference type="SUPFAM" id="SSF103365">
    <property type="entry name" value="Hypothetical protein PH1602"/>
    <property type="match status" value="1"/>
</dbReference>
<dbReference type="InterPro" id="IPR036025">
    <property type="entry name" value="RtcB-like_sf"/>
</dbReference>
<feature type="binding site" evidence="9">
    <location>
        <begin position="402"/>
        <end position="405"/>
    </location>
    <ligand>
        <name>GMP</name>
        <dbReference type="ChEBI" id="CHEBI:58115"/>
    </ligand>
</feature>
<protein>
    <recommendedName>
        <fullName evidence="11">tRNA-splicing ligase RtcB</fullName>
        <ecNumber evidence="11">6.5.1.-</ecNumber>
    </recommendedName>
</protein>
<dbReference type="GO" id="GO:0005525">
    <property type="term" value="F:GTP binding"/>
    <property type="evidence" value="ECO:0007669"/>
    <property type="project" value="UniProtKB-KW"/>
</dbReference>